<evidence type="ECO:0000259" key="4">
    <source>
        <dbReference type="PROSITE" id="PS50995"/>
    </source>
</evidence>
<reference evidence="5 6" key="1">
    <citation type="submission" date="2019-07" db="EMBL/GenBank/DDBJ databases">
        <title>Quadrisphaera sp. strain DD2A genome sequencing and assembly.</title>
        <authorList>
            <person name="Kim I."/>
        </authorList>
    </citation>
    <scope>NUCLEOTIDE SEQUENCE [LARGE SCALE GENOMIC DNA]</scope>
    <source>
        <strain evidence="5 6">DD2A</strain>
    </source>
</reference>
<keyword evidence="1" id="KW-0805">Transcription regulation</keyword>
<dbReference type="PANTHER" id="PTHR39515">
    <property type="entry name" value="CONSERVED PROTEIN"/>
    <property type="match status" value="1"/>
</dbReference>
<protein>
    <submittedName>
        <fullName evidence="5">MarR family transcriptional regulator</fullName>
    </submittedName>
</protein>
<accession>A0A5C8ZKM4</accession>
<evidence type="ECO:0000313" key="5">
    <source>
        <dbReference type="EMBL" id="TXR57701.1"/>
    </source>
</evidence>
<evidence type="ECO:0000256" key="3">
    <source>
        <dbReference type="ARBA" id="ARBA00023163"/>
    </source>
</evidence>
<feature type="domain" description="HTH marR-type" evidence="4">
    <location>
        <begin position="1"/>
        <end position="122"/>
    </location>
</feature>
<dbReference type="OrthoDB" id="8966183at2"/>
<evidence type="ECO:0000313" key="6">
    <source>
        <dbReference type="Proteomes" id="UP000321234"/>
    </source>
</evidence>
<keyword evidence="2" id="KW-0238">DNA-binding</keyword>
<dbReference type="PROSITE" id="PS50995">
    <property type="entry name" value="HTH_MARR_2"/>
    <property type="match status" value="1"/>
</dbReference>
<dbReference type="InterPro" id="IPR023187">
    <property type="entry name" value="Tscrpt_reg_MarR-type_CS"/>
</dbReference>
<dbReference type="InterPro" id="IPR000835">
    <property type="entry name" value="HTH_MarR-typ"/>
</dbReference>
<dbReference type="InterPro" id="IPR036388">
    <property type="entry name" value="WH-like_DNA-bd_sf"/>
</dbReference>
<dbReference type="Gene3D" id="1.10.10.10">
    <property type="entry name" value="Winged helix-like DNA-binding domain superfamily/Winged helix DNA-binding domain"/>
    <property type="match status" value="1"/>
</dbReference>
<organism evidence="5 6">
    <name type="scientific">Quadrisphaera setariae</name>
    <dbReference type="NCBI Taxonomy" id="2593304"/>
    <lineage>
        <taxon>Bacteria</taxon>
        <taxon>Bacillati</taxon>
        <taxon>Actinomycetota</taxon>
        <taxon>Actinomycetes</taxon>
        <taxon>Kineosporiales</taxon>
        <taxon>Kineosporiaceae</taxon>
        <taxon>Quadrisphaera</taxon>
    </lineage>
</organism>
<dbReference type="SMART" id="SM00347">
    <property type="entry name" value="HTH_MARR"/>
    <property type="match status" value="1"/>
</dbReference>
<sequence length="137" mass="14036">MEDLLSWARRLAPPGDLSLASTTLLARLARDGGSGVSALAAAEGVSQPAMSQMVARLERDGLVARTAHPQDGRALVVVLTDAGRELVGARRAARAAALADLLDASPVGDAEALAAATPALLRLAQAATSRRRELAHA</sequence>
<gene>
    <name evidence="5" type="ORF">FMM08_05165</name>
</gene>
<dbReference type="SUPFAM" id="SSF46785">
    <property type="entry name" value="Winged helix' DNA-binding domain"/>
    <property type="match status" value="1"/>
</dbReference>
<dbReference type="PROSITE" id="PS01117">
    <property type="entry name" value="HTH_MARR_1"/>
    <property type="match status" value="1"/>
</dbReference>
<dbReference type="Pfam" id="PF01047">
    <property type="entry name" value="MarR"/>
    <property type="match status" value="1"/>
</dbReference>
<keyword evidence="6" id="KW-1185">Reference proteome</keyword>
<dbReference type="Proteomes" id="UP000321234">
    <property type="component" value="Unassembled WGS sequence"/>
</dbReference>
<dbReference type="PANTHER" id="PTHR39515:SF2">
    <property type="entry name" value="HTH-TYPE TRANSCRIPTIONAL REGULATOR RV0880"/>
    <property type="match status" value="1"/>
</dbReference>
<evidence type="ECO:0000256" key="2">
    <source>
        <dbReference type="ARBA" id="ARBA00023125"/>
    </source>
</evidence>
<dbReference type="AlphaFoldDB" id="A0A5C8ZKM4"/>
<dbReference type="EMBL" id="VKAC01000002">
    <property type="protein sequence ID" value="TXR57701.1"/>
    <property type="molecule type" value="Genomic_DNA"/>
</dbReference>
<evidence type="ECO:0000256" key="1">
    <source>
        <dbReference type="ARBA" id="ARBA00023015"/>
    </source>
</evidence>
<dbReference type="GO" id="GO:0003677">
    <property type="term" value="F:DNA binding"/>
    <property type="evidence" value="ECO:0007669"/>
    <property type="project" value="UniProtKB-KW"/>
</dbReference>
<dbReference type="InterPro" id="IPR052526">
    <property type="entry name" value="HTH-type_Bedaq_tolerance"/>
</dbReference>
<dbReference type="InterPro" id="IPR036390">
    <property type="entry name" value="WH_DNA-bd_sf"/>
</dbReference>
<comment type="caution">
    <text evidence="5">The sequence shown here is derived from an EMBL/GenBank/DDBJ whole genome shotgun (WGS) entry which is preliminary data.</text>
</comment>
<keyword evidence="3" id="KW-0804">Transcription</keyword>
<name>A0A5C8ZKM4_9ACTN</name>
<proteinExistence type="predicted"/>
<dbReference type="GO" id="GO:0003700">
    <property type="term" value="F:DNA-binding transcription factor activity"/>
    <property type="evidence" value="ECO:0007669"/>
    <property type="project" value="InterPro"/>
</dbReference>